<gene>
    <name evidence="2" type="ORF">AHMF7616_02903</name>
</gene>
<keyword evidence="3" id="KW-1185">Reference proteome</keyword>
<accession>A0A369QJ11</accession>
<dbReference type="Proteomes" id="UP000253919">
    <property type="component" value="Unassembled WGS sequence"/>
</dbReference>
<dbReference type="Pfam" id="PF03235">
    <property type="entry name" value="GmrSD_N"/>
    <property type="match status" value="1"/>
</dbReference>
<comment type="caution">
    <text evidence="2">The sequence shown here is derived from an EMBL/GenBank/DDBJ whole genome shotgun (WGS) entry which is preliminary data.</text>
</comment>
<name>A0A369QJ11_9BACT</name>
<dbReference type="PANTHER" id="PTHR37292:SF2">
    <property type="entry name" value="DUF262 DOMAIN-CONTAINING PROTEIN"/>
    <property type="match status" value="1"/>
</dbReference>
<protein>
    <recommendedName>
        <fullName evidence="1">GmrSD restriction endonucleases N-terminal domain-containing protein</fullName>
    </recommendedName>
</protein>
<sequence length="673" mass="79156">MEQTQSIKDLIVDIDEKKVYLPEFQRDFVWEISKTYDLFDSLIKDIFIGAIIFGIPSFDIAIREIDNRKKIAKGRRRPSLVVKTITKKEIEDINKVGGNFRLILDGQQRTTSIYRALKGTDEVWFISKNEDEIEAGSFENAKLEELLEEISGEQDPERLSIRLSDVWDIEQNDYDEDEIRDKFFYTTAYYKMYSSDEEFDRKAEFKKFRNLRKKIADLFKSEKLLSYYLLDMNLEKFVVFFERSNTRGVQLNFIDILAAKLYTGNFNLKEKIKEFEIQNPNIYLIPEIIVRSIAFIKSSPKEIDRNYILTSLNADDFKRWWDSACKLYKVTLDFLYQNNFIISQEWMPYDNMIIPLMNFLQEVGGDFHRMNLNQKKFIEYWYWNSIFSLRYSGSSNERIIEDSNILIQIAREKKINSSSYFNRLSKIQTLSTDDIYSFDKKANAVYKGILNLINYEKSGLINWNNDAKLSLNSSLEDHHIYPKNYLNQLLTTENEKDLIDCVANRTLMPKIQNIKISDQAPSKYLNEIKDLNKNIEKSLDNHLITTDLLNGEYDNEFSFFIELRANSIFEIIKKRLIDTRDLIKDEFYEEIKYDEAVNINVYSTYKGKKAEATFNPATAKVFFKGKLYASPSAAAIAVKIENGASDTATENGWTFWKFTDENGIEKRINDLRK</sequence>
<feature type="domain" description="GmrSD restriction endonucleases N-terminal" evidence="1">
    <location>
        <begin position="8"/>
        <end position="261"/>
    </location>
</feature>
<dbReference type="AlphaFoldDB" id="A0A369QJ11"/>
<dbReference type="InterPro" id="IPR004919">
    <property type="entry name" value="GmrSD_N"/>
</dbReference>
<evidence type="ECO:0000313" key="2">
    <source>
        <dbReference type="EMBL" id="RDC64290.1"/>
    </source>
</evidence>
<evidence type="ECO:0000259" key="1">
    <source>
        <dbReference type="Pfam" id="PF03235"/>
    </source>
</evidence>
<dbReference type="RefSeq" id="WP_199474230.1">
    <property type="nucleotide sequence ID" value="NZ_QASA01000001.1"/>
</dbReference>
<reference evidence="2 3" key="1">
    <citation type="submission" date="2018-04" db="EMBL/GenBank/DDBJ databases">
        <title>Adhaeribacter sp. HMF7616 genome sequencing and assembly.</title>
        <authorList>
            <person name="Kang H."/>
            <person name="Kang J."/>
            <person name="Cha I."/>
            <person name="Kim H."/>
            <person name="Joh K."/>
        </authorList>
    </citation>
    <scope>NUCLEOTIDE SEQUENCE [LARGE SCALE GENOMIC DNA]</scope>
    <source>
        <strain evidence="2 3">HMF7616</strain>
    </source>
</reference>
<dbReference type="PANTHER" id="PTHR37292">
    <property type="entry name" value="VNG6097C"/>
    <property type="match status" value="1"/>
</dbReference>
<evidence type="ECO:0000313" key="3">
    <source>
        <dbReference type="Proteomes" id="UP000253919"/>
    </source>
</evidence>
<dbReference type="EMBL" id="QASA01000001">
    <property type="protein sequence ID" value="RDC64290.1"/>
    <property type="molecule type" value="Genomic_DNA"/>
</dbReference>
<organism evidence="2 3">
    <name type="scientific">Adhaeribacter pallidiroseus</name>
    <dbReference type="NCBI Taxonomy" id="2072847"/>
    <lineage>
        <taxon>Bacteria</taxon>
        <taxon>Pseudomonadati</taxon>
        <taxon>Bacteroidota</taxon>
        <taxon>Cytophagia</taxon>
        <taxon>Cytophagales</taxon>
        <taxon>Hymenobacteraceae</taxon>
        <taxon>Adhaeribacter</taxon>
    </lineage>
</organism>
<proteinExistence type="predicted"/>